<evidence type="ECO:0000313" key="2">
    <source>
        <dbReference type="Proteomes" id="UP001066276"/>
    </source>
</evidence>
<accession>A0AAV7LGP8</accession>
<name>A0AAV7LGP8_PLEWA</name>
<organism evidence="1 2">
    <name type="scientific">Pleurodeles waltl</name>
    <name type="common">Iberian ribbed newt</name>
    <dbReference type="NCBI Taxonomy" id="8319"/>
    <lineage>
        <taxon>Eukaryota</taxon>
        <taxon>Metazoa</taxon>
        <taxon>Chordata</taxon>
        <taxon>Craniata</taxon>
        <taxon>Vertebrata</taxon>
        <taxon>Euteleostomi</taxon>
        <taxon>Amphibia</taxon>
        <taxon>Batrachia</taxon>
        <taxon>Caudata</taxon>
        <taxon>Salamandroidea</taxon>
        <taxon>Salamandridae</taxon>
        <taxon>Pleurodelinae</taxon>
        <taxon>Pleurodeles</taxon>
    </lineage>
</organism>
<comment type="caution">
    <text evidence="1">The sequence shown here is derived from an EMBL/GenBank/DDBJ whole genome shotgun (WGS) entry which is preliminary data.</text>
</comment>
<gene>
    <name evidence="1" type="ORF">NDU88_003309</name>
</gene>
<keyword evidence="2" id="KW-1185">Reference proteome</keyword>
<evidence type="ECO:0000313" key="1">
    <source>
        <dbReference type="EMBL" id="KAJ1090174.1"/>
    </source>
</evidence>
<dbReference type="AlphaFoldDB" id="A0AAV7LGP8"/>
<dbReference type="Proteomes" id="UP001066276">
    <property type="component" value="Chromosome 11"/>
</dbReference>
<protein>
    <submittedName>
        <fullName evidence="1">Uncharacterized protein</fullName>
    </submittedName>
</protein>
<proteinExistence type="predicted"/>
<dbReference type="EMBL" id="JANPWB010000015">
    <property type="protein sequence ID" value="KAJ1090174.1"/>
    <property type="molecule type" value="Genomic_DNA"/>
</dbReference>
<reference evidence="1" key="1">
    <citation type="journal article" date="2022" name="bioRxiv">
        <title>Sequencing and chromosome-scale assembly of the giantPleurodeles waltlgenome.</title>
        <authorList>
            <person name="Brown T."/>
            <person name="Elewa A."/>
            <person name="Iarovenko S."/>
            <person name="Subramanian E."/>
            <person name="Araus A.J."/>
            <person name="Petzold A."/>
            <person name="Susuki M."/>
            <person name="Suzuki K.-i.T."/>
            <person name="Hayashi T."/>
            <person name="Toyoda A."/>
            <person name="Oliveira C."/>
            <person name="Osipova E."/>
            <person name="Leigh N.D."/>
            <person name="Simon A."/>
            <person name="Yun M.H."/>
        </authorList>
    </citation>
    <scope>NUCLEOTIDE SEQUENCE</scope>
    <source>
        <strain evidence="1">20211129_DDA</strain>
        <tissue evidence="1">Liver</tissue>
    </source>
</reference>
<sequence>MGDQASYLADLRGEDSCARVVQSHALRERHSAVLARRRLLAPKQSAPQAAWGDLTFSLCAYFLGALETDGAWIH</sequence>